<sequence length="462" mass="52185">MKMRLKNKINLAFFLIVLLMMIFIGITSTYFFEKRFEDYTVEKIKHESYLLVNQITQIYHEEDRYWNLISIENIGVSAMERGFLIKVSDSKDHVLWNAMTYNKGYCSDMLTQMEYNMKQQNANFQGSYEEKRYALLSGDKSFGSLTIGYYGPYFFNDNDVKYVNGLKQLLFGAGLFALGLSLVLGFYISVKLSRPLIAINENAQKIMQGNYGSRATCPSTTLEICELSETINALSEALDIQEELRKRLTSDIAHELRTPITTLQSHLELMIEGIWQADPERLEGLLNETSRLSNLVCDLSKIAQLEREQLIISLEELDLHALAIQVVETIKSEYYKKEVDLVVEGELALMMGDALKLKQVLINLLNNALKYTPKGGAVKVAVHASETDVALVVSDTGIGIPAKDMPHIFERFYRVDKSRARQSGGVGIGLSIVKAIVNAHGGQLEVRSEEQKGSVFTVRLPK</sequence>
<evidence type="ECO:0000313" key="14">
    <source>
        <dbReference type="EMBL" id="MBF4694978.1"/>
    </source>
</evidence>
<evidence type="ECO:0000256" key="5">
    <source>
        <dbReference type="ARBA" id="ARBA00022679"/>
    </source>
</evidence>
<dbReference type="Gene3D" id="1.10.287.130">
    <property type="match status" value="1"/>
</dbReference>
<keyword evidence="4" id="KW-0597">Phosphoprotein</keyword>
<comment type="subcellular location">
    <subcellularLocation>
        <location evidence="2">Membrane</location>
    </subcellularLocation>
</comment>
<dbReference type="RefSeq" id="WP_194703222.1">
    <property type="nucleotide sequence ID" value="NZ_JADKNH010000012.1"/>
</dbReference>
<evidence type="ECO:0000256" key="7">
    <source>
        <dbReference type="ARBA" id="ARBA00022777"/>
    </source>
</evidence>
<dbReference type="InterPro" id="IPR005467">
    <property type="entry name" value="His_kinase_dom"/>
</dbReference>
<dbReference type="SMART" id="SM00387">
    <property type="entry name" value="HATPase_c"/>
    <property type="match status" value="1"/>
</dbReference>
<dbReference type="PROSITE" id="PS50109">
    <property type="entry name" value="HIS_KIN"/>
    <property type="match status" value="1"/>
</dbReference>
<dbReference type="SMART" id="SM00388">
    <property type="entry name" value="HisKA"/>
    <property type="match status" value="1"/>
</dbReference>
<keyword evidence="9" id="KW-0902">Two-component regulatory system</keyword>
<dbReference type="PROSITE" id="PS50885">
    <property type="entry name" value="HAMP"/>
    <property type="match status" value="1"/>
</dbReference>
<dbReference type="Proteomes" id="UP000614200">
    <property type="component" value="Unassembled WGS sequence"/>
</dbReference>
<dbReference type="InterPro" id="IPR003660">
    <property type="entry name" value="HAMP_dom"/>
</dbReference>
<evidence type="ECO:0000256" key="11">
    <source>
        <dbReference type="SAM" id="Phobius"/>
    </source>
</evidence>
<feature type="domain" description="HAMP" evidence="13">
    <location>
        <begin position="190"/>
        <end position="243"/>
    </location>
</feature>
<name>A0ABR9ZWY5_9FIRM</name>
<dbReference type="EMBL" id="JADKNH010000012">
    <property type="protein sequence ID" value="MBF4694978.1"/>
    <property type="molecule type" value="Genomic_DNA"/>
</dbReference>
<dbReference type="Pfam" id="PF00512">
    <property type="entry name" value="HisKA"/>
    <property type="match status" value="1"/>
</dbReference>
<keyword evidence="10 11" id="KW-0472">Membrane</keyword>
<dbReference type="CDD" id="cd06225">
    <property type="entry name" value="HAMP"/>
    <property type="match status" value="1"/>
</dbReference>
<feature type="transmembrane region" description="Helical" evidence="11">
    <location>
        <begin position="12"/>
        <end position="32"/>
    </location>
</feature>
<dbReference type="SUPFAM" id="SSF47384">
    <property type="entry name" value="Homodimeric domain of signal transducing histidine kinase"/>
    <property type="match status" value="1"/>
</dbReference>
<keyword evidence="15" id="KW-1185">Reference proteome</keyword>
<dbReference type="SUPFAM" id="SSF55874">
    <property type="entry name" value="ATPase domain of HSP90 chaperone/DNA topoisomerase II/histidine kinase"/>
    <property type="match status" value="1"/>
</dbReference>
<protein>
    <recommendedName>
        <fullName evidence="3">histidine kinase</fullName>
        <ecNumber evidence="3">2.7.13.3</ecNumber>
    </recommendedName>
</protein>
<reference evidence="14 15" key="1">
    <citation type="submission" date="2020-11" db="EMBL/GenBank/DDBJ databases">
        <title>Fusibacter basophilias sp. nov.</title>
        <authorList>
            <person name="Qiu D."/>
        </authorList>
    </citation>
    <scope>NUCLEOTIDE SEQUENCE [LARGE SCALE GENOMIC DNA]</scope>
    <source>
        <strain evidence="14 15">Q10-2</strain>
    </source>
</reference>
<feature type="domain" description="Histidine kinase" evidence="12">
    <location>
        <begin position="251"/>
        <end position="462"/>
    </location>
</feature>
<comment type="caution">
    <text evidence="14">The sequence shown here is derived from an EMBL/GenBank/DDBJ whole genome shotgun (WGS) entry which is preliminary data.</text>
</comment>
<dbReference type="InterPro" id="IPR003594">
    <property type="entry name" value="HATPase_dom"/>
</dbReference>
<keyword evidence="7" id="KW-0418">Kinase</keyword>
<feature type="transmembrane region" description="Helical" evidence="11">
    <location>
        <begin position="169"/>
        <end position="190"/>
    </location>
</feature>
<keyword evidence="6 11" id="KW-0812">Transmembrane</keyword>
<evidence type="ECO:0000256" key="8">
    <source>
        <dbReference type="ARBA" id="ARBA00022989"/>
    </source>
</evidence>
<evidence type="ECO:0000256" key="6">
    <source>
        <dbReference type="ARBA" id="ARBA00022692"/>
    </source>
</evidence>
<dbReference type="EC" id="2.7.13.3" evidence="3"/>
<evidence type="ECO:0000259" key="12">
    <source>
        <dbReference type="PROSITE" id="PS50109"/>
    </source>
</evidence>
<dbReference type="Pfam" id="PF02518">
    <property type="entry name" value="HATPase_c"/>
    <property type="match status" value="1"/>
</dbReference>
<dbReference type="InterPro" id="IPR004358">
    <property type="entry name" value="Sig_transdc_His_kin-like_C"/>
</dbReference>
<evidence type="ECO:0000256" key="1">
    <source>
        <dbReference type="ARBA" id="ARBA00000085"/>
    </source>
</evidence>
<evidence type="ECO:0000256" key="3">
    <source>
        <dbReference type="ARBA" id="ARBA00012438"/>
    </source>
</evidence>
<gene>
    <name evidence="14" type="ORF">ISU02_17910</name>
</gene>
<evidence type="ECO:0000256" key="9">
    <source>
        <dbReference type="ARBA" id="ARBA00023012"/>
    </source>
</evidence>
<dbReference type="PANTHER" id="PTHR45436">
    <property type="entry name" value="SENSOR HISTIDINE KINASE YKOH"/>
    <property type="match status" value="1"/>
</dbReference>
<accession>A0ABR9ZWY5</accession>
<proteinExistence type="predicted"/>
<keyword evidence="8 11" id="KW-1133">Transmembrane helix</keyword>
<dbReference type="InterPro" id="IPR036890">
    <property type="entry name" value="HATPase_C_sf"/>
</dbReference>
<dbReference type="CDD" id="cd00082">
    <property type="entry name" value="HisKA"/>
    <property type="match status" value="1"/>
</dbReference>
<organism evidence="14 15">
    <name type="scientific">Fusibacter ferrireducens</name>
    <dbReference type="NCBI Taxonomy" id="2785058"/>
    <lineage>
        <taxon>Bacteria</taxon>
        <taxon>Bacillati</taxon>
        <taxon>Bacillota</taxon>
        <taxon>Clostridia</taxon>
        <taxon>Eubacteriales</taxon>
        <taxon>Eubacteriales Family XII. Incertae Sedis</taxon>
        <taxon>Fusibacter</taxon>
    </lineage>
</organism>
<evidence type="ECO:0000256" key="4">
    <source>
        <dbReference type="ARBA" id="ARBA00022553"/>
    </source>
</evidence>
<evidence type="ECO:0000256" key="10">
    <source>
        <dbReference type="ARBA" id="ARBA00023136"/>
    </source>
</evidence>
<dbReference type="CDD" id="cd00075">
    <property type="entry name" value="HATPase"/>
    <property type="match status" value="1"/>
</dbReference>
<dbReference type="PANTHER" id="PTHR45436:SF5">
    <property type="entry name" value="SENSOR HISTIDINE KINASE TRCS"/>
    <property type="match status" value="1"/>
</dbReference>
<dbReference type="Gene3D" id="6.10.340.10">
    <property type="match status" value="1"/>
</dbReference>
<evidence type="ECO:0000313" key="15">
    <source>
        <dbReference type="Proteomes" id="UP000614200"/>
    </source>
</evidence>
<dbReference type="Gene3D" id="3.30.565.10">
    <property type="entry name" value="Histidine kinase-like ATPase, C-terminal domain"/>
    <property type="match status" value="1"/>
</dbReference>
<evidence type="ECO:0000256" key="2">
    <source>
        <dbReference type="ARBA" id="ARBA00004370"/>
    </source>
</evidence>
<dbReference type="InterPro" id="IPR003661">
    <property type="entry name" value="HisK_dim/P_dom"/>
</dbReference>
<evidence type="ECO:0000259" key="13">
    <source>
        <dbReference type="PROSITE" id="PS50885"/>
    </source>
</evidence>
<dbReference type="InterPro" id="IPR036097">
    <property type="entry name" value="HisK_dim/P_sf"/>
</dbReference>
<comment type="catalytic activity">
    <reaction evidence="1">
        <text>ATP + protein L-histidine = ADP + protein N-phospho-L-histidine.</text>
        <dbReference type="EC" id="2.7.13.3"/>
    </reaction>
</comment>
<dbReference type="PRINTS" id="PR00344">
    <property type="entry name" value="BCTRLSENSOR"/>
</dbReference>
<dbReference type="Pfam" id="PF00672">
    <property type="entry name" value="HAMP"/>
    <property type="match status" value="1"/>
</dbReference>
<dbReference type="InterPro" id="IPR050428">
    <property type="entry name" value="TCS_sensor_his_kinase"/>
</dbReference>
<keyword evidence="5" id="KW-0808">Transferase</keyword>